<keyword evidence="1" id="KW-0472">Membrane</keyword>
<dbReference type="AlphaFoldDB" id="A0ABD5IA23"/>
<evidence type="ECO:0000256" key="1">
    <source>
        <dbReference type="SAM" id="Phobius"/>
    </source>
</evidence>
<keyword evidence="1" id="KW-1133">Transmembrane helix</keyword>
<dbReference type="EMBL" id="JAWQCK010000011">
    <property type="protein sequence ID" value="MDW9213981.1"/>
    <property type="molecule type" value="Genomic_DNA"/>
</dbReference>
<protein>
    <recommendedName>
        <fullName evidence="5">DUF3961 domain-containing protein</fullName>
    </recommendedName>
</protein>
<keyword evidence="1" id="KW-0812">Transmembrane</keyword>
<gene>
    <name evidence="2" type="ORF">BTTOUR_35115</name>
    <name evidence="3" type="ORF">BTTOUR_35665</name>
</gene>
<dbReference type="RefSeq" id="WP_000024170.1">
    <property type="nucleotide sequence ID" value="NZ_JAWQCK010000011.1"/>
</dbReference>
<evidence type="ECO:0000313" key="4">
    <source>
        <dbReference type="Proteomes" id="UP001272716"/>
    </source>
</evidence>
<comment type="caution">
    <text evidence="2">The sequence shown here is derived from an EMBL/GenBank/DDBJ whole genome shotgun (WGS) entry which is preliminary data.</text>
</comment>
<feature type="transmembrane region" description="Helical" evidence="1">
    <location>
        <begin position="53"/>
        <end position="72"/>
    </location>
</feature>
<name>A0ABD5IA23_BACTU</name>
<proteinExistence type="predicted"/>
<dbReference type="EMBL" id="JAWQCK010000011">
    <property type="protein sequence ID" value="MDW9214091.1"/>
    <property type="molecule type" value="Genomic_DNA"/>
</dbReference>
<organism evidence="2 4">
    <name type="scientific">Bacillus thuringiensis serovar toumanoffi</name>
    <dbReference type="NCBI Taxonomy" id="180862"/>
    <lineage>
        <taxon>Bacteria</taxon>
        <taxon>Bacillati</taxon>
        <taxon>Bacillota</taxon>
        <taxon>Bacilli</taxon>
        <taxon>Bacillales</taxon>
        <taxon>Bacillaceae</taxon>
        <taxon>Bacillus</taxon>
        <taxon>Bacillus cereus group</taxon>
    </lineage>
</organism>
<evidence type="ECO:0008006" key="5">
    <source>
        <dbReference type="Google" id="ProtNLM"/>
    </source>
</evidence>
<accession>A0ABD5IA23</accession>
<dbReference type="Proteomes" id="UP001272716">
    <property type="component" value="Unassembled WGS sequence"/>
</dbReference>
<sequence>MANTLYQLTTSKTILTRTHSKKESPKKLLSLFKDQYNKLNHWFGIDECVSDRIYYYGTLFLMFFIPTVTYIISEMLF</sequence>
<evidence type="ECO:0000313" key="3">
    <source>
        <dbReference type="EMBL" id="MDW9214091.1"/>
    </source>
</evidence>
<reference evidence="2 4" key="1">
    <citation type="submission" date="2023-10" db="EMBL/GenBank/DDBJ databases">
        <title>Draft Genome Sequence of Bacillus thuringiensis serovar. toumanoffi 4059: Identification of a Novel Cry Protein Candidate.</title>
        <authorList>
            <person name="Murdoch R.W."/>
            <person name="Gemler B."/>
            <person name="Heater B.S."/>
        </authorList>
    </citation>
    <scope>NUCLEOTIDE SEQUENCE [LARGE SCALE GENOMIC DNA]</scope>
    <source>
        <strain evidence="2 4">4059</strain>
    </source>
</reference>
<evidence type="ECO:0000313" key="2">
    <source>
        <dbReference type="EMBL" id="MDW9213981.1"/>
    </source>
</evidence>